<dbReference type="NCBIfam" id="TIGR00696">
    <property type="entry name" value="wecG_tagA_cpsF"/>
    <property type="match status" value="1"/>
</dbReference>
<accession>A0A6V7R888</accession>
<keyword evidence="1" id="KW-0328">Glycosyltransferase</keyword>
<organism evidence="3 4">
    <name type="scientific">Phocicoccus pinnipedialis</name>
    <dbReference type="NCBI Taxonomy" id="110845"/>
    <lineage>
        <taxon>Bacteria</taxon>
        <taxon>Bacillati</taxon>
        <taxon>Bacillota</taxon>
        <taxon>Bacilli</taxon>
        <taxon>Bacillales</taxon>
        <taxon>Salinicoccaceae</taxon>
        <taxon>Phocicoccus</taxon>
    </lineage>
</organism>
<dbReference type="InterPro" id="IPR004629">
    <property type="entry name" value="WecG_TagA_CpsF"/>
</dbReference>
<keyword evidence="2 3" id="KW-0808">Transferase</keyword>
<evidence type="ECO:0000313" key="4">
    <source>
        <dbReference type="Proteomes" id="UP000588186"/>
    </source>
</evidence>
<dbReference type="GO" id="GO:0016758">
    <property type="term" value="F:hexosyltransferase activity"/>
    <property type="evidence" value="ECO:0007669"/>
    <property type="project" value="TreeGrafter"/>
</dbReference>
<protein>
    <submittedName>
        <fullName evidence="3">N-acetylmannosaminyltransferase</fullName>
    </submittedName>
</protein>
<comment type="caution">
    <text evidence="3">The sequence shown here is derived from an EMBL/GenBank/DDBJ whole genome shotgun (WGS) entry which is preliminary data.</text>
</comment>
<evidence type="ECO:0000313" key="3">
    <source>
        <dbReference type="EMBL" id="CAD2073208.1"/>
    </source>
</evidence>
<keyword evidence="4" id="KW-1185">Reference proteome</keyword>
<dbReference type="EMBL" id="CAJEWB010000006">
    <property type="protein sequence ID" value="CAD2073208.1"/>
    <property type="molecule type" value="Genomic_DNA"/>
</dbReference>
<proteinExistence type="predicted"/>
<dbReference type="PANTHER" id="PTHR34136">
    <property type="match status" value="1"/>
</dbReference>
<dbReference type="CDD" id="cd06533">
    <property type="entry name" value="Glyco_transf_WecG_TagA"/>
    <property type="match status" value="1"/>
</dbReference>
<dbReference type="AlphaFoldDB" id="A0A6V7R888"/>
<dbReference type="RefSeq" id="WP_186076742.1">
    <property type="nucleotide sequence ID" value="NZ_CAJEWB010000006.1"/>
</dbReference>
<dbReference type="Proteomes" id="UP000588186">
    <property type="component" value="Unassembled WGS sequence"/>
</dbReference>
<reference evidence="3 4" key="1">
    <citation type="submission" date="2020-07" db="EMBL/GenBank/DDBJ databases">
        <authorList>
            <person name="Criscuolo A."/>
        </authorList>
    </citation>
    <scope>NUCLEOTIDE SEQUENCE [LARGE SCALE GENOMIC DNA]</scope>
    <source>
        <strain evidence="3">CIP107946</strain>
    </source>
</reference>
<evidence type="ECO:0000256" key="2">
    <source>
        <dbReference type="ARBA" id="ARBA00022679"/>
    </source>
</evidence>
<evidence type="ECO:0000256" key="1">
    <source>
        <dbReference type="ARBA" id="ARBA00022676"/>
    </source>
</evidence>
<name>A0A6V7R888_9BACL</name>
<sequence>MINQNEYVDISGISFINIEKTQFLNSILIPRIKNDEKTFIVTANPEIVNRTTYDDAYKEAVISSDYTIADGVGILIAAKMNKKLIKERIAGYDLLVDLLNVGNKDGLKVYLLGAEESVNKKASEHIIVNFPNVEIVGRHHGYFDMNDDRIAKEIRELEPDLVFVALGVPRQETWIHQNLDQFEKGLFMGVGGSFDVLAGTVKRAPEMWIKLNLEWLYRMIKQPERIGRNLNILKFMVKQLPLFKRK</sequence>
<dbReference type="Pfam" id="PF03808">
    <property type="entry name" value="Glyco_tran_WecG"/>
    <property type="match status" value="1"/>
</dbReference>
<dbReference type="PANTHER" id="PTHR34136:SF1">
    <property type="entry name" value="UDP-N-ACETYL-D-MANNOSAMINURONIC ACID TRANSFERASE"/>
    <property type="match status" value="1"/>
</dbReference>
<gene>
    <name evidence="3" type="primary">tagA</name>
    <name evidence="3" type="ORF">JEOPIN946_00592</name>
</gene>